<accession>A0ABS5NR34</accession>
<evidence type="ECO:0000256" key="1">
    <source>
        <dbReference type="ARBA" id="ARBA00004651"/>
    </source>
</evidence>
<organism evidence="15 16">
    <name type="scientific">Cytobacillus citreus</name>
    <dbReference type="NCBI Taxonomy" id="2833586"/>
    <lineage>
        <taxon>Bacteria</taxon>
        <taxon>Bacillati</taxon>
        <taxon>Bacillota</taxon>
        <taxon>Bacilli</taxon>
        <taxon>Bacillales</taxon>
        <taxon>Bacillaceae</taxon>
        <taxon>Cytobacillus</taxon>
    </lineage>
</organism>
<dbReference type="InterPro" id="IPR001734">
    <property type="entry name" value="Na/solute_symporter"/>
</dbReference>
<dbReference type="Pfam" id="PF00474">
    <property type="entry name" value="SSF"/>
    <property type="match status" value="1"/>
</dbReference>
<evidence type="ECO:0000256" key="10">
    <source>
        <dbReference type="ARBA" id="ARBA00023136"/>
    </source>
</evidence>
<protein>
    <recommendedName>
        <fullName evidence="14">Sodium/proline symporter</fullName>
    </recommendedName>
    <alternativeName>
        <fullName evidence="14">Proline permease</fullName>
    </alternativeName>
</protein>
<comment type="catalytic activity">
    <reaction evidence="12">
        <text>L-proline(in) + Na(+)(in) = L-proline(out) + Na(+)(out)</text>
        <dbReference type="Rhea" id="RHEA:28967"/>
        <dbReference type="ChEBI" id="CHEBI:29101"/>
        <dbReference type="ChEBI" id="CHEBI:60039"/>
    </reaction>
</comment>
<evidence type="ECO:0000256" key="8">
    <source>
        <dbReference type="ARBA" id="ARBA00023053"/>
    </source>
</evidence>
<keyword evidence="6 14" id="KW-0769">Symport</keyword>
<keyword evidence="8 14" id="KW-0915">Sodium</keyword>
<keyword evidence="5 14" id="KW-0812">Transmembrane</keyword>
<comment type="caution">
    <text evidence="15">The sequence shown here is derived from an EMBL/GenBank/DDBJ whole genome shotgun (WGS) entry which is preliminary data.</text>
</comment>
<evidence type="ECO:0000256" key="2">
    <source>
        <dbReference type="ARBA" id="ARBA00006434"/>
    </source>
</evidence>
<dbReference type="InterPro" id="IPR050277">
    <property type="entry name" value="Sodium:Solute_Symporter"/>
</dbReference>
<comment type="similarity">
    <text evidence="2 13">Belongs to the sodium:solute symporter (SSF) (TC 2.A.21) family.</text>
</comment>
<evidence type="ECO:0000256" key="11">
    <source>
        <dbReference type="ARBA" id="ARBA00023201"/>
    </source>
</evidence>
<feature type="transmembrane region" description="Helical" evidence="14">
    <location>
        <begin position="6"/>
        <end position="23"/>
    </location>
</feature>
<feature type="transmembrane region" description="Helical" evidence="14">
    <location>
        <begin position="119"/>
        <end position="138"/>
    </location>
</feature>
<feature type="transmembrane region" description="Helical" evidence="14">
    <location>
        <begin position="158"/>
        <end position="180"/>
    </location>
</feature>
<sequence>MNLDGIIFVIYLATLLGIGLWFSRKSSQSTELYLLGGRSLGPAVTAMTMQTTSMSGYMFMGAPALAFQYGWYALWYAIGDAGGSIINLSVLGKRMRRMSELLGALSPIEYLEKRFESSAVRIVGSIIAIVFLFAYVFAQFIAAGKAMSTLTGFSYEASLIIGVSVIIIYTVAGGYLAVAYTSFVQGIIMVAGVVGIGALAYFHVGGLTGLNTALEQTDPTYLSIWGKDLAFYGQWGVVLGAILIFSIVYMGLPHVVVRHMSMQSTKTVKGAILISALWNQFFIFVPYILGLIGIIVLPNIGDPEMVITELAYTLFPGFFAAILLSAIMSAVMSTADSILMQAGTILSRDVYQRFINKKASMKNTVLVSRLCILSGGIAGIIVAIYQPPSIFGLVIFAVGTLGNCFLVPYLASVYSKKANHIGCLCAMIGGAATNILWTSMNFEAVTGLDAFLAGLLVSVLGMAVGSRFGRKPSQPIIDIFEQAKSNRYFSKKFEQNIARNLAPEAKNIAQFLGDEKESLRNSH</sequence>
<feature type="transmembrane region" description="Helical" evidence="14">
    <location>
        <begin position="366"/>
        <end position="384"/>
    </location>
</feature>
<evidence type="ECO:0000256" key="7">
    <source>
        <dbReference type="ARBA" id="ARBA00022989"/>
    </source>
</evidence>
<evidence type="ECO:0000256" key="12">
    <source>
        <dbReference type="ARBA" id="ARBA00033708"/>
    </source>
</evidence>
<comment type="function">
    <text evidence="14">Catalyzes the sodium-dependent uptake of extracellular L-proline.</text>
</comment>
<evidence type="ECO:0000256" key="6">
    <source>
        <dbReference type="ARBA" id="ARBA00022847"/>
    </source>
</evidence>
<keyword evidence="4 14" id="KW-1003">Cell membrane</keyword>
<dbReference type="NCBIfam" id="TIGR00813">
    <property type="entry name" value="sss"/>
    <property type="match status" value="1"/>
</dbReference>
<keyword evidence="10 14" id="KW-0472">Membrane</keyword>
<dbReference type="Gene3D" id="1.20.1730.10">
    <property type="entry name" value="Sodium/glucose cotransporter"/>
    <property type="match status" value="1"/>
</dbReference>
<evidence type="ECO:0000256" key="4">
    <source>
        <dbReference type="ARBA" id="ARBA00022475"/>
    </source>
</evidence>
<feature type="transmembrane region" description="Helical" evidence="14">
    <location>
        <begin position="444"/>
        <end position="464"/>
    </location>
</feature>
<dbReference type="Proteomes" id="UP000681027">
    <property type="component" value="Unassembled WGS sequence"/>
</dbReference>
<feature type="transmembrane region" description="Helical" evidence="14">
    <location>
        <begin position="418"/>
        <end position="438"/>
    </location>
</feature>
<evidence type="ECO:0000256" key="13">
    <source>
        <dbReference type="RuleBase" id="RU362091"/>
    </source>
</evidence>
<evidence type="ECO:0000256" key="5">
    <source>
        <dbReference type="ARBA" id="ARBA00022692"/>
    </source>
</evidence>
<keyword evidence="11 14" id="KW-0739">Sodium transport</keyword>
<gene>
    <name evidence="15" type="ORF">KHA94_08720</name>
</gene>
<feature type="transmembrane region" description="Helical" evidence="14">
    <location>
        <begin position="187"/>
        <end position="209"/>
    </location>
</feature>
<reference evidence="15 16" key="1">
    <citation type="submission" date="2021-05" db="EMBL/GenBank/DDBJ databases">
        <title>Novel Bacillus species.</title>
        <authorList>
            <person name="Liu G."/>
        </authorList>
    </citation>
    <scope>NUCLEOTIDE SEQUENCE [LARGE SCALE GENOMIC DNA]</scope>
    <source>
        <strain evidence="15 16">FJAT-49705</strain>
    </source>
</reference>
<keyword evidence="14" id="KW-0029">Amino-acid transport</keyword>
<comment type="subcellular location">
    <subcellularLocation>
        <location evidence="1 14">Cell membrane</location>
        <topology evidence="1 14">Multi-pass membrane protein</topology>
    </subcellularLocation>
</comment>
<feature type="transmembrane region" description="Helical" evidence="14">
    <location>
        <begin position="73"/>
        <end position="91"/>
    </location>
</feature>
<dbReference type="RefSeq" id="WP_213101745.1">
    <property type="nucleotide sequence ID" value="NZ_JAGYPM010000002.1"/>
</dbReference>
<evidence type="ECO:0000256" key="9">
    <source>
        <dbReference type="ARBA" id="ARBA00023065"/>
    </source>
</evidence>
<evidence type="ECO:0000256" key="3">
    <source>
        <dbReference type="ARBA" id="ARBA00022448"/>
    </source>
</evidence>
<feature type="transmembrane region" description="Helical" evidence="14">
    <location>
        <begin position="310"/>
        <end position="331"/>
    </location>
</feature>
<dbReference type="EMBL" id="JAGYPM010000002">
    <property type="protein sequence ID" value="MBS4190285.1"/>
    <property type="molecule type" value="Genomic_DNA"/>
</dbReference>
<feature type="transmembrane region" description="Helical" evidence="14">
    <location>
        <begin position="272"/>
        <end position="298"/>
    </location>
</feature>
<evidence type="ECO:0000313" key="15">
    <source>
        <dbReference type="EMBL" id="MBS4190285.1"/>
    </source>
</evidence>
<keyword evidence="3 14" id="KW-0813">Transport</keyword>
<dbReference type="PANTHER" id="PTHR48086">
    <property type="entry name" value="SODIUM/PROLINE SYMPORTER-RELATED"/>
    <property type="match status" value="1"/>
</dbReference>
<dbReference type="InterPro" id="IPR011851">
    <property type="entry name" value="Na/Pro_symporter"/>
</dbReference>
<keyword evidence="7 14" id="KW-1133">Transmembrane helix</keyword>
<dbReference type="CDD" id="cd11475">
    <property type="entry name" value="SLC5sbd_PutP"/>
    <property type="match status" value="1"/>
</dbReference>
<dbReference type="PROSITE" id="PS50283">
    <property type="entry name" value="NA_SOLUT_SYMP_3"/>
    <property type="match status" value="1"/>
</dbReference>
<feature type="transmembrane region" description="Helical" evidence="14">
    <location>
        <begin position="390"/>
        <end position="411"/>
    </location>
</feature>
<dbReference type="PANTHER" id="PTHR48086:SF3">
    <property type="entry name" value="SODIUM_PROLINE SYMPORTER"/>
    <property type="match status" value="1"/>
</dbReference>
<proteinExistence type="inferred from homology"/>
<feature type="transmembrane region" description="Helical" evidence="14">
    <location>
        <begin position="229"/>
        <end position="252"/>
    </location>
</feature>
<keyword evidence="9 14" id="KW-0406">Ion transport</keyword>
<keyword evidence="16" id="KW-1185">Reference proteome</keyword>
<evidence type="ECO:0000313" key="16">
    <source>
        <dbReference type="Proteomes" id="UP000681027"/>
    </source>
</evidence>
<evidence type="ECO:0000256" key="14">
    <source>
        <dbReference type="RuleBase" id="RU366012"/>
    </source>
</evidence>
<name>A0ABS5NR34_9BACI</name>
<dbReference type="InterPro" id="IPR038377">
    <property type="entry name" value="Na/Glc_symporter_sf"/>
</dbReference>